<dbReference type="PANTHER" id="PTHR33347">
    <property type="entry name" value="OSJNBA0091C07.3 PROTEIN"/>
    <property type="match status" value="1"/>
</dbReference>
<evidence type="ECO:0000256" key="5">
    <source>
        <dbReference type="ARBA" id="ARBA00023242"/>
    </source>
</evidence>
<sequence length="139" mass="15599">MEQSKSDGGAEECQSSESGWTMYIGSTIDDYDEEVDDIADYNDRTTTTPQADVEDDESDDSMASDASSGPSHHHYGNPWENIEGGYPAMAEDKEHDDKFFFRKNGTSVKQIAERKEEDGKGKAPDQDDDKVRRNFRMGN</sequence>
<dbReference type="PANTHER" id="PTHR33347:SF31">
    <property type="entry name" value="PROTEIN SOB FIVE-LIKE 1"/>
    <property type="match status" value="1"/>
</dbReference>
<keyword evidence="9" id="KW-1185">Reference proteome</keyword>
<dbReference type="GO" id="GO:0005737">
    <property type="term" value="C:cytoplasm"/>
    <property type="evidence" value="ECO:0007669"/>
    <property type="project" value="UniProtKB-SubCell"/>
</dbReference>
<accession>A0AAE1JTD7</accession>
<dbReference type="Proteomes" id="UP001293593">
    <property type="component" value="Unassembled WGS sequence"/>
</dbReference>
<feature type="compositionally biased region" description="Acidic residues" evidence="7">
    <location>
        <begin position="29"/>
        <end position="40"/>
    </location>
</feature>
<evidence type="ECO:0000256" key="2">
    <source>
        <dbReference type="ARBA" id="ARBA00022490"/>
    </source>
</evidence>
<keyword evidence="4" id="KW-0932">Cytokinin signaling pathway</keyword>
<evidence type="ECO:0000313" key="9">
    <source>
        <dbReference type="Proteomes" id="UP001293593"/>
    </source>
</evidence>
<evidence type="ECO:0000256" key="7">
    <source>
        <dbReference type="SAM" id="MobiDB-lite"/>
    </source>
</evidence>
<evidence type="ECO:0000256" key="1">
    <source>
        <dbReference type="ARBA" id="ARBA00004496"/>
    </source>
</evidence>
<dbReference type="InterPro" id="IPR044670">
    <property type="entry name" value="SOFL"/>
</dbReference>
<keyword evidence="3" id="KW-0203">Cytokinin biosynthesis</keyword>
<comment type="caution">
    <text evidence="8">The sequence shown here is derived from an EMBL/GenBank/DDBJ whole genome shotgun (WGS) entry which is preliminary data.</text>
</comment>
<protein>
    <submittedName>
        <fullName evidence="8">Uncharacterized protein</fullName>
    </submittedName>
</protein>
<dbReference type="GO" id="GO:0009736">
    <property type="term" value="P:cytokinin-activated signaling pathway"/>
    <property type="evidence" value="ECO:0007669"/>
    <property type="project" value="UniProtKB-KW"/>
</dbReference>
<organism evidence="8 9">
    <name type="scientific">Acacia crassicarpa</name>
    <name type="common">northern wattle</name>
    <dbReference type="NCBI Taxonomy" id="499986"/>
    <lineage>
        <taxon>Eukaryota</taxon>
        <taxon>Viridiplantae</taxon>
        <taxon>Streptophyta</taxon>
        <taxon>Embryophyta</taxon>
        <taxon>Tracheophyta</taxon>
        <taxon>Spermatophyta</taxon>
        <taxon>Magnoliopsida</taxon>
        <taxon>eudicotyledons</taxon>
        <taxon>Gunneridae</taxon>
        <taxon>Pentapetalae</taxon>
        <taxon>rosids</taxon>
        <taxon>fabids</taxon>
        <taxon>Fabales</taxon>
        <taxon>Fabaceae</taxon>
        <taxon>Caesalpinioideae</taxon>
        <taxon>mimosoid clade</taxon>
        <taxon>Acacieae</taxon>
        <taxon>Acacia</taxon>
    </lineage>
</organism>
<dbReference type="AlphaFoldDB" id="A0AAE1JTD7"/>
<keyword evidence="5" id="KW-0539">Nucleus</keyword>
<dbReference type="GO" id="GO:0009691">
    <property type="term" value="P:cytokinin biosynthetic process"/>
    <property type="evidence" value="ECO:0007669"/>
    <property type="project" value="UniProtKB-KW"/>
</dbReference>
<feature type="region of interest" description="Disordered" evidence="7">
    <location>
        <begin position="112"/>
        <end position="139"/>
    </location>
</feature>
<evidence type="ECO:0000313" key="8">
    <source>
        <dbReference type="EMBL" id="KAK4257285.1"/>
    </source>
</evidence>
<proteinExistence type="inferred from homology"/>
<gene>
    <name evidence="8" type="ORF">QN277_006893</name>
</gene>
<dbReference type="EMBL" id="JAWXYG010000012">
    <property type="protein sequence ID" value="KAK4257285.1"/>
    <property type="molecule type" value="Genomic_DNA"/>
</dbReference>
<feature type="region of interest" description="Disordered" evidence="7">
    <location>
        <begin position="1"/>
        <end position="93"/>
    </location>
</feature>
<keyword evidence="2" id="KW-0963">Cytoplasm</keyword>
<feature type="compositionally biased region" description="Acidic residues" evidence="7">
    <location>
        <begin position="52"/>
        <end position="62"/>
    </location>
</feature>
<evidence type="ECO:0000256" key="6">
    <source>
        <dbReference type="ARBA" id="ARBA00024199"/>
    </source>
</evidence>
<comment type="subcellular location">
    <subcellularLocation>
        <location evidence="1">Cytoplasm</location>
    </subcellularLocation>
</comment>
<feature type="compositionally biased region" description="Basic and acidic residues" evidence="7">
    <location>
        <begin position="112"/>
        <end position="132"/>
    </location>
</feature>
<comment type="similarity">
    <text evidence="6">Belongs to the SOFL plant protein family.</text>
</comment>
<evidence type="ECO:0000256" key="4">
    <source>
        <dbReference type="ARBA" id="ARBA00022864"/>
    </source>
</evidence>
<reference evidence="8" key="1">
    <citation type="submission" date="2023-10" db="EMBL/GenBank/DDBJ databases">
        <title>Chromosome-level genome of the transformable northern wattle, Acacia crassicarpa.</title>
        <authorList>
            <person name="Massaro I."/>
            <person name="Sinha N.R."/>
            <person name="Poethig S."/>
            <person name="Leichty A.R."/>
        </authorList>
    </citation>
    <scope>NUCLEOTIDE SEQUENCE</scope>
    <source>
        <strain evidence="8">Acra3RX</strain>
        <tissue evidence="8">Leaf</tissue>
    </source>
</reference>
<name>A0AAE1JTD7_9FABA</name>
<evidence type="ECO:0000256" key="3">
    <source>
        <dbReference type="ARBA" id="ARBA00022712"/>
    </source>
</evidence>